<protein>
    <recommendedName>
        <fullName evidence="6">Protein serine phosphatase with GAF(S) sensor(S)</fullName>
    </recommendedName>
</protein>
<evidence type="ECO:0000256" key="1">
    <source>
        <dbReference type="ARBA" id="ARBA00022801"/>
    </source>
</evidence>
<dbReference type="SMART" id="SM00331">
    <property type="entry name" value="PP2C_SIG"/>
    <property type="match status" value="1"/>
</dbReference>
<evidence type="ECO:0000259" key="3">
    <source>
        <dbReference type="SMART" id="SM00331"/>
    </source>
</evidence>
<sequence length="450" mass="47803">MTGPDDDPDHDRIPDPFAHVEAELEQIATRLHELAAARDRLKGLLGAVLAISGETELSAVLHRIVTTAMELVGARYGALGVLDDSGERLKDFITAGLSDAERADISDVGFPVGRGVLGHLIQHPQPLRIDDIGAHPASVGFPPGHPQLRTLLGVAITVRGTVYGDLYLSGRNDGQPFDHEDQDIVLTLAGAAGVAIENANLLRRLHASAETFQRLLLPTLPDLRPFTCAAVYVPATTPDRLGGDWYDAIWLPDDACAIVIGDVVGHDLHAAAAMAQTRSMLRAVLFDRLTPPSAVLQQLDRTLLAVTDLPVATVCLARIEPGDGGYTLHWSTAGHLPPLLITPGHQAEYLQAEPGLPLGVSTGQRRPDHTRPLPGGSTVVFYTDGLIEHPAHSLDEGLTALAELATDHATAPLQGLIDALITHHPGDGHDDMAILALRIPLASDPPTSHA</sequence>
<name>A0ABN2SVG8_9ACTN</name>
<dbReference type="InterPro" id="IPR036457">
    <property type="entry name" value="PPM-type-like_dom_sf"/>
</dbReference>
<organism evidence="4 5">
    <name type="scientific">Catenulispora subtropica</name>
    <dbReference type="NCBI Taxonomy" id="450798"/>
    <lineage>
        <taxon>Bacteria</taxon>
        <taxon>Bacillati</taxon>
        <taxon>Actinomycetota</taxon>
        <taxon>Actinomycetes</taxon>
        <taxon>Catenulisporales</taxon>
        <taxon>Catenulisporaceae</taxon>
        <taxon>Catenulispora</taxon>
    </lineage>
</organism>
<comment type="caution">
    <text evidence="4">The sequence shown here is derived from an EMBL/GenBank/DDBJ whole genome shotgun (WGS) entry which is preliminary data.</text>
</comment>
<dbReference type="InterPro" id="IPR003018">
    <property type="entry name" value="GAF"/>
</dbReference>
<dbReference type="RefSeq" id="WP_344661085.1">
    <property type="nucleotide sequence ID" value="NZ_BAAAQM010000049.1"/>
</dbReference>
<reference evidence="4 5" key="1">
    <citation type="journal article" date="2019" name="Int. J. Syst. Evol. Microbiol.">
        <title>The Global Catalogue of Microorganisms (GCM) 10K type strain sequencing project: providing services to taxonomists for standard genome sequencing and annotation.</title>
        <authorList>
            <consortium name="The Broad Institute Genomics Platform"/>
            <consortium name="The Broad Institute Genome Sequencing Center for Infectious Disease"/>
            <person name="Wu L."/>
            <person name="Ma J."/>
        </authorList>
    </citation>
    <scope>NUCLEOTIDE SEQUENCE [LARGE SCALE GENOMIC DNA]</scope>
    <source>
        <strain evidence="4 5">JCM 16013</strain>
    </source>
</reference>
<feature type="domain" description="PPM-type phosphatase" evidence="3">
    <location>
        <begin position="223"/>
        <end position="439"/>
    </location>
</feature>
<feature type="domain" description="GAF" evidence="2">
    <location>
        <begin position="56"/>
        <end position="206"/>
    </location>
</feature>
<evidence type="ECO:0008006" key="6">
    <source>
        <dbReference type="Google" id="ProtNLM"/>
    </source>
</evidence>
<evidence type="ECO:0000313" key="4">
    <source>
        <dbReference type="EMBL" id="GAA1992896.1"/>
    </source>
</evidence>
<dbReference type="EMBL" id="BAAAQM010000049">
    <property type="protein sequence ID" value="GAA1992896.1"/>
    <property type="molecule type" value="Genomic_DNA"/>
</dbReference>
<evidence type="ECO:0000259" key="2">
    <source>
        <dbReference type="SMART" id="SM00065"/>
    </source>
</evidence>
<dbReference type="SMART" id="SM00065">
    <property type="entry name" value="GAF"/>
    <property type="match status" value="1"/>
</dbReference>
<dbReference type="Gene3D" id="3.60.40.10">
    <property type="entry name" value="PPM-type phosphatase domain"/>
    <property type="match status" value="1"/>
</dbReference>
<dbReference type="Gene3D" id="3.30.450.40">
    <property type="match status" value="1"/>
</dbReference>
<evidence type="ECO:0000313" key="5">
    <source>
        <dbReference type="Proteomes" id="UP001499854"/>
    </source>
</evidence>
<dbReference type="SUPFAM" id="SSF55781">
    <property type="entry name" value="GAF domain-like"/>
    <property type="match status" value="1"/>
</dbReference>
<dbReference type="InterPro" id="IPR001932">
    <property type="entry name" value="PPM-type_phosphatase-like_dom"/>
</dbReference>
<dbReference type="Pfam" id="PF13185">
    <property type="entry name" value="GAF_2"/>
    <property type="match status" value="1"/>
</dbReference>
<accession>A0ABN2SVG8</accession>
<dbReference type="PANTHER" id="PTHR43156">
    <property type="entry name" value="STAGE II SPORULATION PROTEIN E-RELATED"/>
    <property type="match status" value="1"/>
</dbReference>
<proteinExistence type="predicted"/>
<keyword evidence="1" id="KW-0378">Hydrolase</keyword>
<dbReference type="Pfam" id="PF07228">
    <property type="entry name" value="SpoIIE"/>
    <property type="match status" value="1"/>
</dbReference>
<dbReference type="InterPro" id="IPR029016">
    <property type="entry name" value="GAF-like_dom_sf"/>
</dbReference>
<dbReference type="Proteomes" id="UP001499854">
    <property type="component" value="Unassembled WGS sequence"/>
</dbReference>
<dbReference type="SUPFAM" id="SSF81606">
    <property type="entry name" value="PP2C-like"/>
    <property type="match status" value="1"/>
</dbReference>
<dbReference type="PANTHER" id="PTHR43156:SF2">
    <property type="entry name" value="STAGE II SPORULATION PROTEIN E"/>
    <property type="match status" value="1"/>
</dbReference>
<gene>
    <name evidence="4" type="ORF">GCM10009838_65990</name>
</gene>
<keyword evidence="5" id="KW-1185">Reference proteome</keyword>
<dbReference type="InterPro" id="IPR052016">
    <property type="entry name" value="Bact_Sigma-Reg"/>
</dbReference>